<keyword evidence="5" id="KW-1185">Reference proteome</keyword>
<feature type="chain" id="PRO_5025036249" evidence="2">
    <location>
        <begin position="35"/>
        <end position="285"/>
    </location>
</feature>
<accession>A0A5S9NBA1</accession>
<dbReference type="Proteomes" id="UP000433050">
    <property type="component" value="Unassembled WGS sequence"/>
</dbReference>
<keyword evidence="1 2" id="KW-0732">Signal</keyword>
<evidence type="ECO:0000256" key="2">
    <source>
        <dbReference type="SAM" id="SignalP"/>
    </source>
</evidence>
<gene>
    <name evidence="4" type="primary">fliY_2</name>
    <name evidence="4" type="ORF">STARVERO_00377</name>
</gene>
<dbReference type="SMART" id="SM00062">
    <property type="entry name" value="PBPb"/>
    <property type="match status" value="1"/>
</dbReference>
<evidence type="ECO:0000259" key="3">
    <source>
        <dbReference type="SMART" id="SM00062"/>
    </source>
</evidence>
<feature type="signal peptide" evidence="2">
    <location>
        <begin position="1"/>
        <end position="34"/>
    </location>
</feature>
<sequence>MIQLSRRSSAVIRAARFAALGVVASMAFAGLARAEDVLAKAKAKGELTVGTELQFAPFDFVEDGKQAGMNKEIFAEIGKELGVKVTFLDLPWPSVLPGLEAGKFDMVAGPATITKARMERYRFSSPIANATVAILKKKGDTSITKPEDIAGKKVGSAKATAQLAQLQDFAKTLNPPPSAIQEYVDFSQSYADLGAGRIVAVANSLPNIAYLAKTKPDVFEVVQPPFGKPVYFGFIGTKAEDSKSLMDAVDAIIIKMKHDGRLAALQKKWFGTEMETPDQVTEASF</sequence>
<dbReference type="AlphaFoldDB" id="A0A5S9NBA1"/>
<dbReference type="EMBL" id="CACSAS010000001">
    <property type="protein sequence ID" value="CAA0087077.1"/>
    <property type="molecule type" value="Genomic_DNA"/>
</dbReference>
<reference evidence="4 5" key="1">
    <citation type="submission" date="2019-12" db="EMBL/GenBank/DDBJ databases">
        <authorList>
            <person name="Reyes-Prieto M."/>
        </authorList>
    </citation>
    <scope>NUCLEOTIDE SEQUENCE [LARGE SCALE GENOMIC DNA]</scope>
    <source>
        <strain evidence="4">HF14-78462</strain>
    </source>
</reference>
<dbReference type="RefSeq" id="WP_186291992.1">
    <property type="nucleotide sequence ID" value="NZ_CACSAS010000001.1"/>
</dbReference>
<feature type="domain" description="Solute-binding protein family 3/N-terminal" evidence="3">
    <location>
        <begin position="46"/>
        <end position="273"/>
    </location>
</feature>
<evidence type="ECO:0000313" key="4">
    <source>
        <dbReference type="EMBL" id="CAA0087077.1"/>
    </source>
</evidence>
<proteinExistence type="predicted"/>
<evidence type="ECO:0000256" key="1">
    <source>
        <dbReference type="ARBA" id="ARBA00022729"/>
    </source>
</evidence>
<dbReference type="PANTHER" id="PTHR35936">
    <property type="entry name" value="MEMBRANE-BOUND LYTIC MUREIN TRANSGLYCOSYLASE F"/>
    <property type="match status" value="1"/>
</dbReference>
<evidence type="ECO:0000313" key="5">
    <source>
        <dbReference type="Proteomes" id="UP000433050"/>
    </source>
</evidence>
<dbReference type="Gene3D" id="3.40.190.10">
    <property type="entry name" value="Periplasmic binding protein-like II"/>
    <property type="match status" value="2"/>
</dbReference>
<dbReference type="InterPro" id="IPR001638">
    <property type="entry name" value="Solute-binding_3/MltF_N"/>
</dbReference>
<dbReference type="SUPFAM" id="SSF53850">
    <property type="entry name" value="Periplasmic binding protein-like II"/>
    <property type="match status" value="1"/>
</dbReference>
<protein>
    <submittedName>
        <fullName evidence="4">L-cystine-binding protein FliY</fullName>
    </submittedName>
</protein>
<dbReference type="Pfam" id="PF00497">
    <property type="entry name" value="SBP_bac_3"/>
    <property type="match status" value="1"/>
</dbReference>
<organism evidence="4 5">
    <name type="scientific">Starkeya nomas</name>
    <dbReference type="NCBI Taxonomy" id="2666134"/>
    <lineage>
        <taxon>Bacteria</taxon>
        <taxon>Pseudomonadati</taxon>
        <taxon>Pseudomonadota</taxon>
        <taxon>Alphaproteobacteria</taxon>
        <taxon>Hyphomicrobiales</taxon>
        <taxon>Xanthobacteraceae</taxon>
        <taxon>Starkeya</taxon>
    </lineage>
</organism>
<name>A0A5S9NBA1_9HYPH</name>
<dbReference type="PANTHER" id="PTHR35936:SF19">
    <property type="entry name" value="AMINO-ACID-BINDING PROTEIN YXEM-RELATED"/>
    <property type="match status" value="1"/>
</dbReference>